<keyword evidence="1" id="KW-0805">Transcription regulation</keyword>
<dbReference type="Gene3D" id="1.25.40.10">
    <property type="entry name" value="Tetratricopeptide repeat domain"/>
    <property type="match status" value="1"/>
</dbReference>
<dbReference type="SUPFAM" id="SSF46894">
    <property type="entry name" value="C-terminal effector domain of the bipartite response regulators"/>
    <property type="match status" value="1"/>
</dbReference>
<evidence type="ECO:0000313" key="5">
    <source>
        <dbReference type="EMBL" id="GAA3716767.1"/>
    </source>
</evidence>
<dbReference type="Gene3D" id="1.10.10.10">
    <property type="entry name" value="Winged helix-like DNA-binding domain superfamily/Winged helix DNA-binding domain"/>
    <property type="match status" value="1"/>
</dbReference>
<dbReference type="InterPro" id="IPR059106">
    <property type="entry name" value="WHD_MalT"/>
</dbReference>
<dbReference type="PANTHER" id="PTHR44688:SF16">
    <property type="entry name" value="DNA-BINDING TRANSCRIPTIONAL ACTIVATOR DEVR_DOSR"/>
    <property type="match status" value="1"/>
</dbReference>
<dbReference type="InterPro" id="IPR000792">
    <property type="entry name" value="Tscrpt_reg_LuxR_C"/>
</dbReference>
<evidence type="ECO:0000259" key="4">
    <source>
        <dbReference type="PROSITE" id="PS50043"/>
    </source>
</evidence>
<dbReference type="SMART" id="SM00421">
    <property type="entry name" value="HTH_LUXR"/>
    <property type="match status" value="1"/>
</dbReference>
<dbReference type="Gene3D" id="3.40.50.300">
    <property type="entry name" value="P-loop containing nucleotide triphosphate hydrolases"/>
    <property type="match status" value="1"/>
</dbReference>
<dbReference type="PROSITE" id="PS50043">
    <property type="entry name" value="HTH_LUXR_2"/>
    <property type="match status" value="1"/>
</dbReference>
<dbReference type="Pfam" id="PF00196">
    <property type="entry name" value="GerE"/>
    <property type="match status" value="1"/>
</dbReference>
<keyword evidence="2" id="KW-0238">DNA-binding</keyword>
<keyword evidence="6" id="KW-1185">Reference proteome</keyword>
<name>A0ABP7EDN6_9ACTN</name>
<dbReference type="SUPFAM" id="SSF48452">
    <property type="entry name" value="TPR-like"/>
    <property type="match status" value="1"/>
</dbReference>
<accession>A0ABP7EDN6</accession>
<dbReference type="InterPro" id="IPR011990">
    <property type="entry name" value="TPR-like_helical_dom_sf"/>
</dbReference>
<evidence type="ECO:0000256" key="2">
    <source>
        <dbReference type="ARBA" id="ARBA00023125"/>
    </source>
</evidence>
<dbReference type="Pfam" id="PF17874">
    <property type="entry name" value="TPR_MalT"/>
    <property type="match status" value="1"/>
</dbReference>
<reference evidence="6" key="1">
    <citation type="journal article" date="2019" name="Int. J. Syst. Evol. Microbiol.">
        <title>The Global Catalogue of Microorganisms (GCM) 10K type strain sequencing project: providing services to taxonomists for standard genome sequencing and annotation.</title>
        <authorList>
            <consortium name="The Broad Institute Genomics Platform"/>
            <consortium name="The Broad Institute Genome Sequencing Center for Infectious Disease"/>
            <person name="Wu L."/>
            <person name="Ma J."/>
        </authorList>
    </citation>
    <scope>NUCLEOTIDE SEQUENCE [LARGE SCALE GENOMIC DNA]</scope>
    <source>
        <strain evidence="6">JCM 16548</strain>
    </source>
</reference>
<proteinExistence type="predicted"/>
<dbReference type="PRINTS" id="PR00038">
    <property type="entry name" value="HTHLUXR"/>
</dbReference>
<dbReference type="PANTHER" id="PTHR44688">
    <property type="entry name" value="DNA-BINDING TRANSCRIPTIONAL ACTIVATOR DEVR_DOSR"/>
    <property type="match status" value="1"/>
</dbReference>
<feature type="domain" description="HTH luxR-type" evidence="4">
    <location>
        <begin position="855"/>
        <end position="920"/>
    </location>
</feature>
<evidence type="ECO:0000256" key="3">
    <source>
        <dbReference type="ARBA" id="ARBA00023163"/>
    </source>
</evidence>
<dbReference type="SUPFAM" id="SSF52540">
    <property type="entry name" value="P-loop containing nucleoside triphosphate hydrolases"/>
    <property type="match status" value="1"/>
</dbReference>
<protein>
    <submittedName>
        <fullName evidence="5">LuxR C-terminal-related transcriptional regulator</fullName>
    </submittedName>
</protein>
<evidence type="ECO:0000313" key="6">
    <source>
        <dbReference type="Proteomes" id="UP001500051"/>
    </source>
</evidence>
<gene>
    <name evidence="5" type="ORF">GCM10022204_40740</name>
</gene>
<evidence type="ECO:0000256" key="1">
    <source>
        <dbReference type="ARBA" id="ARBA00023015"/>
    </source>
</evidence>
<keyword evidence="3" id="KW-0804">Transcription</keyword>
<dbReference type="InterPro" id="IPR041617">
    <property type="entry name" value="TPR_MalT"/>
</dbReference>
<organism evidence="5 6">
    <name type="scientific">Microlunatus aurantiacus</name>
    <dbReference type="NCBI Taxonomy" id="446786"/>
    <lineage>
        <taxon>Bacteria</taxon>
        <taxon>Bacillati</taxon>
        <taxon>Actinomycetota</taxon>
        <taxon>Actinomycetes</taxon>
        <taxon>Propionibacteriales</taxon>
        <taxon>Propionibacteriaceae</taxon>
        <taxon>Microlunatus</taxon>
    </lineage>
</organism>
<dbReference type="EMBL" id="BAAAYX010000020">
    <property type="protein sequence ID" value="GAA3716767.1"/>
    <property type="molecule type" value="Genomic_DNA"/>
</dbReference>
<dbReference type="InterPro" id="IPR027417">
    <property type="entry name" value="P-loop_NTPase"/>
</dbReference>
<dbReference type="CDD" id="cd06170">
    <property type="entry name" value="LuxR_C_like"/>
    <property type="match status" value="1"/>
</dbReference>
<dbReference type="InterPro" id="IPR036388">
    <property type="entry name" value="WH-like_DNA-bd_sf"/>
</dbReference>
<sequence>MSGPRGERERPVEGAGLTQPLIATKLYVPRQRRGLVARPRLVERLESGAEARLILVSAPAGFGKTTVLAAWLHEVTVSPRCVAWLSLDTADNEPSTFWTYVLTALQRAVPSLGARGLLELLAATPVPSELLLTTLLNELGAVPEDVWLVLDDYHLVGDPGVGQGVAFLLEHLPPNVHVVLSTRADPDLPLARWRARRELVEIRAKDLRFTSAEIAVYLDEASGNELTPGDVEVLEERTEGWIAALQLAALSLQGRADVNGFITRFAGDDRYIVDYLIEEVLTQQPAAVRDFLMQSAVLDRLTGPLCDAVTGRQDGTEMLPALERANLFLVALDDRREWYRYHHLFADVLRARMLSDHPDQLPLLHQRASQWCEDHDLTEDAVTHALAARDFDRAAHLIERAVPAIRRHRQEAVMYGWLQALPDDTLRRSPVLSVFYGDLLMHSGDLVAVGPRLDDAERALAAVPDGEAPPWPDTEELRTLPATIAIYRASLAQARGDTAATAEHAQRALHLAGPDDHLARGGAAGFLGLAAWAEGDVRSALETFAQAVASLHAAGNLLDELSSTIPLADMWCASGRPSKARRLYARALSAVESGGDAFARAAAGLHVGLSELDAQVGDLESAKRHLDAAAALADRAGMNEGRFRWFVARALVARADGEPEAAIAFLDQAVELYRPGFSPEVRPITAIKARIWIAQGNLAEAADWARDRGVSVTDDASYVREFDHLTLVRLVLARCRAHQDTTSLVQAATLLDRLGGSARTAQRAGSLLEIRLLQALVQDAQGRRARALDTLVHALELAPEPEGYLRLFLDEGAAMVSLLRDVKPDGPGGHQARRLASVGAAVEAAGATNTVKGITYKATESLSDRELQVLRLLDSELTGPQIARELFVSHNTVRTHTQHIFTKLAVTNRRSAVLLARERGLI</sequence>
<dbReference type="Proteomes" id="UP001500051">
    <property type="component" value="Unassembled WGS sequence"/>
</dbReference>
<dbReference type="Pfam" id="PF25873">
    <property type="entry name" value="WHD_MalT"/>
    <property type="match status" value="1"/>
</dbReference>
<comment type="caution">
    <text evidence="5">The sequence shown here is derived from an EMBL/GenBank/DDBJ whole genome shotgun (WGS) entry which is preliminary data.</text>
</comment>
<dbReference type="InterPro" id="IPR016032">
    <property type="entry name" value="Sig_transdc_resp-reg_C-effctor"/>
</dbReference>